<dbReference type="Pfam" id="PF02222">
    <property type="entry name" value="ATP-grasp"/>
    <property type="match status" value="1"/>
</dbReference>
<dbReference type="Gene3D" id="3.30.470.20">
    <property type="entry name" value="ATP-grasp fold, B domain"/>
    <property type="match status" value="1"/>
</dbReference>
<name>H3NI71_9LACT</name>
<dbReference type="InterPro" id="IPR003135">
    <property type="entry name" value="ATP-grasp_carboxylate-amine"/>
</dbReference>
<dbReference type="AlphaFoldDB" id="H3NI71"/>
<dbReference type="STRING" id="883113.HMPREF9708_00499"/>
<dbReference type="PATRIC" id="fig|883113.3.peg.501"/>
<dbReference type="Gene3D" id="3.30.1490.20">
    <property type="entry name" value="ATP-grasp fold, A domain"/>
    <property type="match status" value="1"/>
</dbReference>
<evidence type="ECO:0000313" key="6">
    <source>
        <dbReference type="EMBL" id="EHR37870.1"/>
    </source>
</evidence>
<keyword evidence="2" id="KW-0658">Purine biosynthesis</keyword>
<dbReference type="EMBL" id="AGEG01000003">
    <property type="protein sequence ID" value="EHR37870.1"/>
    <property type="molecule type" value="Genomic_DNA"/>
</dbReference>
<dbReference type="GO" id="GO:0006164">
    <property type="term" value="P:purine nucleotide biosynthetic process"/>
    <property type="evidence" value="ECO:0007669"/>
    <property type="project" value="UniProtKB-KW"/>
</dbReference>
<organism evidence="6 7">
    <name type="scientific">Facklamia languida CCUG 37842</name>
    <dbReference type="NCBI Taxonomy" id="883113"/>
    <lineage>
        <taxon>Bacteria</taxon>
        <taxon>Bacillati</taxon>
        <taxon>Bacillota</taxon>
        <taxon>Bacilli</taxon>
        <taxon>Lactobacillales</taxon>
        <taxon>Aerococcaceae</taxon>
        <taxon>Facklamia</taxon>
    </lineage>
</organism>
<dbReference type="eggNOG" id="COG0026">
    <property type="taxonomic scope" value="Bacteria"/>
</dbReference>
<evidence type="ECO:0000256" key="1">
    <source>
        <dbReference type="ARBA" id="ARBA00022741"/>
    </source>
</evidence>
<dbReference type="PANTHER" id="PTHR11609">
    <property type="entry name" value="PURINE BIOSYNTHESIS PROTEIN 6/7, PUR6/7"/>
    <property type="match status" value="1"/>
</dbReference>
<dbReference type="PANTHER" id="PTHR11609:SF5">
    <property type="entry name" value="PHOSPHORIBOSYLAMINOIMIDAZOLE CARBOXYLASE"/>
    <property type="match status" value="1"/>
</dbReference>
<dbReference type="GO" id="GO:0046872">
    <property type="term" value="F:metal ion binding"/>
    <property type="evidence" value="ECO:0007669"/>
    <property type="project" value="InterPro"/>
</dbReference>
<keyword evidence="1 4" id="KW-0547">Nucleotide-binding</keyword>
<proteinExistence type="predicted"/>
<dbReference type="HOGENOM" id="CLU_011534_0_1_9"/>
<protein>
    <recommendedName>
        <fullName evidence="5">ATP-grasp domain-containing protein</fullName>
    </recommendedName>
</protein>
<reference evidence="6" key="1">
    <citation type="submission" date="2012-01" db="EMBL/GenBank/DDBJ databases">
        <title>The Genome Sequence of Facklamia languida CCUG 37842.</title>
        <authorList>
            <consortium name="The Broad Institute Genome Sequencing Platform"/>
            <person name="Earl A."/>
            <person name="Ward D."/>
            <person name="Feldgarden M."/>
            <person name="Gevers D."/>
            <person name="Huys G."/>
            <person name="Young S.K."/>
            <person name="Zeng Q."/>
            <person name="Gargeya S."/>
            <person name="Fitzgerald M."/>
            <person name="Haas B."/>
            <person name="Abouelleil A."/>
            <person name="Alvarado L."/>
            <person name="Arachchi H.M."/>
            <person name="Berlin A."/>
            <person name="Chapman S.B."/>
            <person name="Gearin G."/>
            <person name="Goldberg J."/>
            <person name="Griggs A."/>
            <person name="Gujja S."/>
            <person name="Hansen M."/>
            <person name="Heiman D."/>
            <person name="Howarth C."/>
            <person name="Larimer J."/>
            <person name="Lui A."/>
            <person name="MacDonald P.J.P."/>
            <person name="McCowen C."/>
            <person name="Montmayeur A."/>
            <person name="Murphy C."/>
            <person name="Neiman D."/>
            <person name="Pearson M."/>
            <person name="Priest M."/>
            <person name="Roberts A."/>
            <person name="Saif S."/>
            <person name="Shea T."/>
            <person name="Sisk P."/>
            <person name="Stolte C."/>
            <person name="Sykes S."/>
            <person name="Wortman J."/>
            <person name="Nusbaum C."/>
            <person name="Birren B."/>
        </authorList>
    </citation>
    <scope>NUCLEOTIDE SEQUENCE [LARGE SCALE GENOMIC DNA]</scope>
    <source>
        <strain evidence="6">CCUG 37842</strain>
    </source>
</reference>
<dbReference type="InterPro" id="IPR011761">
    <property type="entry name" value="ATP-grasp"/>
</dbReference>
<dbReference type="Gene3D" id="3.40.50.20">
    <property type="match status" value="1"/>
</dbReference>
<evidence type="ECO:0000256" key="4">
    <source>
        <dbReference type="PROSITE-ProRule" id="PRU00409"/>
    </source>
</evidence>
<keyword evidence="7" id="KW-1185">Reference proteome</keyword>
<comment type="caution">
    <text evidence="6">The sequence shown here is derived from an EMBL/GenBank/DDBJ whole genome shotgun (WGS) entry which is preliminary data.</text>
</comment>
<dbReference type="SUPFAM" id="SSF56059">
    <property type="entry name" value="Glutathione synthetase ATP-binding domain-like"/>
    <property type="match status" value="1"/>
</dbReference>
<gene>
    <name evidence="6" type="ORF">HMPREF9708_00499</name>
</gene>
<sequence>MAQRHFPGETIGIIGSSLSSAFLAQAAGALGYQVGSLVHESINPVQQFASWQEIHSVFTEAHLVQFAKQVDTVYVELGLLTSQDFTILAEHTDLVLSENLITISTDRLIEKAYLDSSKTLVTPFSMVTSLEDINEAVEYLGYPCVLKSSQRHLAHANDHLLLFGEEDLIKAEEKVNSGTCILEAWIPVEKKVSLTVVRNDRGDTLIYPPLELIDKGMTTGKQVRYPARINQTLQKELDRIGAQTAKSVNLVGSLTFEFFITSAGVIYINHASIGLGEAAIFTKGFFSVSHFEACVRALAGLSLPNIEPLNLAGVGIPMQQAKFDKVMVQFASRTDWGFVFANISDPSGTRLEGQIVVTGDSLESCDRQIDMTELYH</sequence>
<dbReference type="GO" id="GO:0005524">
    <property type="term" value="F:ATP binding"/>
    <property type="evidence" value="ECO:0007669"/>
    <property type="project" value="UniProtKB-UniRule"/>
</dbReference>
<feature type="domain" description="ATP-grasp" evidence="5">
    <location>
        <begin position="111"/>
        <end position="299"/>
    </location>
</feature>
<dbReference type="Proteomes" id="UP000006190">
    <property type="component" value="Unassembled WGS sequence"/>
</dbReference>
<evidence type="ECO:0000256" key="2">
    <source>
        <dbReference type="ARBA" id="ARBA00022755"/>
    </source>
</evidence>
<dbReference type="OrthoDB" id="9804625at2"/>
<evidence type="ECO:0000313" key="7">
    <source>
        <dbReference type="Proteomes" id="UP000006190"/>
    </source>
</evidence>
<evidence type="ECO:0000259" key="5">
    <source>
        <dbReference type="PROSITE" id="PS50975"/>
    </source>
</evidence>
<dbReference type="PROSITE" id="PS50975">
    <property type="entry name" value="ATP_GRASP"/>
    <property type="match status" value="1"/>
</dbReference>
<evidence type="ECO:0000256" key="3">
    <source>
        <dbReference type="ARBA" id="ARBA00022840"/>
    </source>
</evidence>
<dbReference type="GO" id="GO:0005829">
    <property type="term" value="C:cytosol"/>
    <property type="evidence" value="ECO:0007669"/>
    <property type="project" value="TreeGrafter"/>
</dbReference>
<dbReference type="RefSeq" id="WP_006308510.1">
    <property type="nucleotide sequence ID" value="NZ_JH601133.1"/>
</dbReference>
<accession>H3NI71</accession>
<keyword evidence="3 4" id="KW-0067">ATP-binding</keyword>
<dbReference type="InterPro" id="IPR013815">
    <property type="entry name" value="ATP_grasp_subdomain_1"/>
</dbReference>